<proteinExistence type="predicted"/>
<keyword evidence="1" id="KW-1133">Transmembrane helix</keyword>
<feature type="transmembrane region" description="Helical" evidence="1">
    <location>
        <begin position="20"/>
        <end position="38"/>
    </location>
</feature>
<accession>G0UCK3</accession>
<organism evidence="2">
    <name type="scientific">Trypanosoma vivax (strain Y486)</name>
    <dbReference type="NCBI Taxonomy" id="1055687"/>
    <lineage>
        <taxon>Eukaryota</taxon>
        <taxon>Discoba</taxon>
        <taxon>Euglenozoa</taxon>
        <taxon>Kinetoplastea</taxon>
        <taxon>Metakinetoplastina</taxon>
        <taxon>Trypanosomatida</taxon>
        <taxon>Trypanosomatidae</taxon>
        <taxon>Trypanosoma</taxon>
        <taxon>Duttonella</taxon>
    </lineage>
</organism>
<dbReference type="AlphaFoldDB" id="G0UCK3"/>
<evidence type="ECO:0000313" key="2">
    <source>
        <dbReference type="EMBL" id="CCC53563.1"/>
    </source>
</evidence>
<feature type="transmembrane region" description="Helical" evidence="1">
    <location>
        <begin position="77"/>
        <end position="97"/>
    </location>
</feature>
<name>G0UCK3_TRYVY</name>
<gene>
    <name evidence="2" type="ORF">TVY486_1110470</name>
</gene>
<feature type="transmembrane region" description="Helical" evidence="1">
    <location>
        <begin position="50"/>
        <end position="71"/>
    </location>
</feature>
<sequence>MSYLSAISLLKVTQNEDTHHFYNIYRAIIGSVYSLRSLFSTYHKGKTNELFLFVSYRLASFLSVFVLFIFHYCVRSFHFYLSFLFSNVLITPSYHIASDKMVLPPLFFFVI</sequence>
<protein>
    <submittedName>
        <fullName evidence="2">Uncharacterized protein</fullName>
    </submittedName>
</protein>
<keyword evidence="1" id="KW-0812">Transmembrane</keyword>
<dbReference type="EMBL" id="HE573027">
    <property type="protein sequence ID" value="CCC53563.1"/>
    <property type="molecule type" value="Genomic_DNA"/>
</dbReference>
<evidence type="ECO:0000256" key="1">
    <source>
        <dbReference type="SAM" id="Phobius"/>
    </source>
</evidence>
<dbReference type="VEuPathDB" id="TriTrypDB:TvY486_1110470"/>
<reference evidence="2" key="1">
    <citation type="journal article" date="2012" name="Proc. Natl. Acad. Sci. U.S.A.">
        <title>Antigenic diversity is generated by distinct evolutionary mechanisms in African trypanosome species.</title>
        <authorList>
            <person name="Jackson A.P."/>
            <person name="Berry A."/>
            <person name="Aslett M."/>
            <person name="Allison H.C."/>
            <person name="Burton P."/>
            <person name="Vavrova-Anderson J."/>
            <person name="Brown R."/>
            <person name="Browne H."/>
            <person name="Corton N."/>
            <person name="Hauser H."/>
            <person name="Gamble J."/>
            <person name="Gilderthorp R."/>
            <person name="Marcello L."/>
            <person name="McQuillan J."/>
            <person name="Otto T.D."/>
            <person name="Quail M.A."/>
            <person name="Sanders M.J."/>
            <person name="van Tonder A."/>
            <person name="Ginger M.L."/>
            <person name="Field M.C."/>
            <person name="Barry J.D."/>
            <person name="Hertz-Fowler C."/>
            <person name="Berriman M."/>
        </authorList>
    </citation>
    <scope>NUCLEOTIDE SEQUENCE</scope>
    <source>
        <strain evidence="2">Y486</strain>
    </source>
</reference>
<keyword evidence="1" id="KW-0472">Membrane</keyword>